<dbReference type="InterPro" id="IPR019546">
    <property type="entry name" value="TAT_signal_bac_arc"/>
</dbReference>
<dbReference type="NCBIfam" id="TIGR01409">
    <property type="entry name" value="TAT_signal_seq"/>
    <property type="match status" value="1"/>
</dbReference>
<gene>
    <name evidence="3" type="ORF">OB236_24520</name>
</gene>
<reference evidence="3 4" key="1">
    <citation type="submission" date="2022-09" db="EMBL/GenBank/DDBJ databases">
        <authorList>
            <person name="Han X.L."/>
            <person name="Wang Q."/>
            <person name="Lu T."/>
        </authorList>
    </citation>
    <scope>NUCLEOTIDE SEQUENCE [LARGE SCALE GENOMIC DNA]</scope>
    <source>
        <strain evidence="3 4">WQ 127069</strain>
    </source>
</reference>
<dbReference type="SMART" id="SM00710">
    <property type="entry name" value="PbH1"/>
    <property type="match status" value="10"/>
</dbReference>
<dbReference type="EMBL" id="JAOQIO010000094">
    <property type="protein sequence ID" value="MCU6795278.1"/>
    <property type="molecule type" value="Genomic_DNA"/>
</dbReference>
<protein>
    <submittedName>
        <fullName evidence="3">Right-handed parallel beta-helix repeat-containing protein</fullName>
    </submittedName>
</protein>
<feature type="chain" id="PRO_5046663577" evidence="1">
    <location>
        <begin position="46"/>
        <end position="446"/>
    </location>
</feature>
<proteinExistence type="predicted"/>
<evidence type="ECO:0000313" key="3">
    <source>
        <dbReference type="EMBL" id="MCU6795278.1"/>
    </source>
</evidence>
<dbReference type="Proteomes" id="UP001652445">
    <property type="component" value="Unassembled WGS sequence"/>
</dbReference>
<keyword evidence="4" id="KW-1185">Reference proteome</keyword>
<comment type="caution">
    <text evidence="3">The sequence shown here is derived from an EMBL/GenBank/DDBJ whole genome shotgun (WGS) entry which is preliminary data.</text>
</comment>
<evidence type="ECO:0000313" key="4">
    <source>
        <dbReference type="Proteomes" id="UP001652445"/>
    </source>
</evidence>
<feature type="signal peptide" evidence="1">
    <location>
        <begin position="1"/>
        <end position="45"/>
    </location>
</feature>
<dbReference type="PROSITE" id="PS51318">
    <property type="entry name" value="TAT"/>
    <property type="match status" value="1"/>
</dbReference>
<evidence type="ECO:0000256" key="1">
    <source>
        <dbReference type="SAM" id="SignalP"/>
    </source>
</evidence>
<dbReference type="InterPro" id="IPR024535">
    <property type="entry name" value="RHGA/B-epi-like_pectate_lyase"/>
</dbReference>
<sequence length="446" mass="46684">MLPLEPTDTDKHTNKPITRRQLLAGLSAAGVLLAAGAGFPGGAQAAVTVPVGNTNTWWYNVKDFGAQGNDRSDQDDSPFIQAAINAAAVSGGTVYFPAGRYIIKTGLFLRSKVHLLGAGAEASVLKAGLVNIQMVMCPAQGKQASIEGLTFEGIGNITSSVTSMVERGIHILEASFIRVSKCLFKGIANGVHLARSEHVTIEDCSFISLVAGDSAYEGYGVTAEGGANHIIQGNHFKSLPRSCIQLTAGCSYTLVAGNVMEACLEAAITVSSKLSVCMYNVIDGNAITAFGLIDKQISCTYGIRLKDACSYNHIVNNSITRATFAGVQLEAADNAGDDRPYGNVMTGNKIDTSVRGIVVLNGSDNSLKANEVRRVELGILIDTIGEGNASIAKQNVVTGNSLFQCSTSAVKIGSNRCQSNMVHSNSGFDNTAGLTDNGMETVTAGF</sequence>
<evidence type="ECO:0000259" key="2">
    <source>
        <dbReference type="Pfam" id="PF12708"/>
    </source>
</evidence>
<name>A0ABT2UKY4_9BACL</name>
<dbReference type="InterPro" id="IPR011050">
    <property type="entry name" value="Pectin_lyase_fold/virulence"/>
</dbReference>
<dbReference type="InterPro" id="IPR006311">
    <property type="entry name" value="TAT_signal"/>
</dbReference>
<dbReference type="SUPFAM" id="SSF51126">
    <property type="entry name" value="Pectin lyase-like"/>
    <property type="match status" value="2"/>
</dbReference>
<accession>A0ABT2UKY4</accession>
<dbReference type="Pfam" id="PF12708">
    <property type="entry name" value="Pect-lyase_RHGA_epim"/>
    <property type="match status" value="1"/>
</dbReference>
<feature type="domain" description="Rhamnogalacturonase A/B/Epimerase-like pectate lyase" evidence="2">
    <location>
        <begin position="58"/>
        <end position="277"/>
    </location>
</feature>
<dbReference type="Gene3D" id="2.160.20.10">
    <property type="entry name" value="Single-stranded right-handed beta-helix, Pectin lyase-like"/>
    <property type="match status" value="2"/>
</dbReference>
<dbReference type="RefSeq" id="WP_262686291.1">
    <property type="nucleotide sequence ID" value="NZ_JAOQIO010000094.1"/>
</dbReference>
<keyword evidence="1" id="KW-0732">Signal</keyword>
<organism evidence="3 4">
    <name type="scientific">Paenibacillus baimaensis</name>
    <dbReference type="NCBI Taxonomy" id="2982185"/>
    <lineage>
        <taxon>Bacteria</taxon>
        <taxon>Bacillati</taxon>
        <taxon>Bacillota</taxon>
        <taxon>Bacilli</taxon>
        <taxon>Bacillales</taxon>
        <taxon>Paenibacillaceae</taxon>
        <taxon>Paenibacillus</taxon>
    </lineage>
</organism>
<dbReference type="InterPro" id="IPR006626">
    <property type="entry name" value="PbH1"/>
</dbReference>
<dbReference type="InterPro" id="IPR012334">
    <property type="entry name" value="Pectin_lyas_fold"/>
</dbReference>